<gene>
    <name evidence="1" type="ORF">FEF34_39655</name>
</gene>
<evidence type="ECO:0000313" key="1">
    <source>
        <dbReference type="EMBL" id="TLQ38940.1"/>
    </source>
</evidence>
<proteinExistence type="predicted"/>
<dbReference type="AlphaFoldDB" id="A0A5R9DTE2"/>
<evidence type="ECO:0000313" key="2">
    <source>
        <dbReference type="Proteomes" id="UP000305921"/>
    </source>
</evidence>
<reference evidence="1 2" key="1">
    <citation type="submission" date="2019-05" db="EMBL/GenBank/DDBJ databases">
        <title>Streptomyces marianii sp. nov., a novel marine actinomycete from southern coast of India.</title>
        <authorList>
            <person name="Iniyan A.M."/>
            <person name="Wink J."/>
            <person name="Ramprasad E."/>
            <person name="Ramana C.V."/>
            <person name="Bunk B."/>
            <person name="Sproer C."/>
            <person name="Joseph F.-J.R.S."/>
            <person name="Vincent S.G.P."/>
        </authorList>
    </citation>
    <scope>NUCLEOTIDE SEQUENCE [LARGE SCALE GENOMIC DNA]</scope>
    <source>
        <strain evidence="1 2">ICN19</strain>
    </source>
</reference>
<organism evidence="1 2">
    <name type="scientific">Streptomyces marianii</name>
    <dbReference type="NCBI Taxonomy" id="1817406"/>
    <lineage>
        <taxon>Bacteria</taxon>
        <taxon>Bacillati</taxon>
        <taxon>Actinomycetota</taxon>
        <taxon>Actinomycetes</taxon>
        <taxon>Kitasatosporales</taxon>
        <taxon>Streptomycetaceae</taxon>
        <taxon>Streptomyces</taxon>
    </lineage>
</organism>
<accession>A0A5R9DTE2</accession>
<dbReference type="EMBL" id="VAWE01000003">
    <property type="protein sequence ID" value="TLQ38940.1"/>
    <property type="molecule type" value="Genomic_DNA"/>
</dbReference>
<comment type="caution">
    <text evidence="1">The sequence shown here is derived from an EMBL/GenBank/DDBJ whole genome shotgun (WGS) entry which is preliminary data.</text>
</comment>
<protein>
    <submittedName>
        <fullName evidence="1">Uncharacterized protein</fullName>
    </submittedName>
</protein>
<dbReference type="Proteomes" id="UP000305921">
    <property type="component" value="Unassembled WGS sequence"/>
</dbReference>
<name>A0A5R9DTE2_9ACTN</name>
<dbReference type="RefSeq" id="WP_138058310.1">
    <property type="nucleotide sequence ID" value="NZ_VAWE01000003.1"/>
</dbReference>
<keyword evidence="2" id="KW-1185">Reference proteome</keyword>
<dbReference type="OrthoDB" id="4336858at2"/>
<sequence length="130" mass="13457">MLSDTTSALFSPDPAHVLAAAWDAFDAAGQVADAVAWEPGSDELQALFAAQSCAAGRALLPLPESSRPTGVSTPDAGPAGLEPWVTLLRRVHEALTRLSTEQSAEDRTVLEEAARHAAAGADALAIVRSQ</sequence>